<dbReference type="SUPFAM" id="SSF49785">
    <property type="entry name" value="Galactose-binding domain-like"/>
    <property type="match status" value="1"/>
</dbReference>
<dbReference type="GO" id="GO:0000139">
    <property type="term" value="C:Golgi membrane"/>
    <property type="evidence" value="ECO:0007669"/>
    <property type="project" value="TreeGrafter"/>
</dbReference>
<dbReference type="FunFam" id="2.60.120.260:FF:000026">
    <property type="entry name" value="proprotein convertase subtilisin/kexin type 7"/>
    <property type="match status" value="1"/>
</dbReference>
<keyword evidence="1" id="KW-0645">Protease</keyword>
<dbReference type="InterPro" id="IPR008979">
    <property type="entry name" value="Galactose-bd-like_sf"/>
</dbReference>
<dbReference type="AlphaFoldDB" id="A0A5A9MZY6"/>
<dbReference type="Pfam" id="PF00082">
    <property type="entry name" value="Peptidase_S8"/>
    <property type="match status" value="1"/>
</dbReference>
<dbReference type="InterPro" id="IPR002884">
    <property type="entry name" value="P_dom"/>
</dbReference>
<evidence type="ECO:0000256" key="1">
    <source>
        <dbReference type="ARBA" id="ARBA00022670"/>
    </source>
</evidence>
<dbReference type="InterPro" id="IPR036852">
    <property type="entry name" value="Peptidase_S8/S53_dom_sf"/>
</dbReference>
<organism evidence="7 8">
    <name type="scientific">Triplophysa tibetana</name>
    <dbReference type="NCBI Taxonomy" id="1572043"/>
    <lineage>
        <taxon>Eukaryota</taxon>
        <taxon>Metazoa</taxon>
        <taxon>Chordata</taxon>
        <taxon>Craniata</taxon>
        <taxon>Vertebrata</taxon>
        <taxon>Euteleostomi</taxon>
        <taxon>Actinopterygii</taxon>
        <taxon>Neopterygii</taxon>
        <taxon>Teleostei</taxon>
        <taxon>Ostariophysi</taxon>
        <taxon>Cypriniformes</taxon>
        <taxon>Nemacheilidae</taxon>
        <taxon>Triplophysa</taxon>
    </lineage>
</organism>
<dbReference type="GO" id="GO:0016485">
    <property type="term" value="P:protein processing"/>
    <property type="evidence" value="ECO:0007669"/>
    <property type="project" value="TreeGrafter"/>
</dbReference>
<comment type="caution">
    <text evidence="5">Lacks conserved residue(s) required for the propagation of feature annotation.</text>
</comment>
<evidence type="ECO:0000256" key="2">
    <source>
        <dbReference type="ARBA" id="ARBA00022685"/>
    </source>
</evidence>
<dbReference type="PROSITE" id="PS00138">
    <property type="entry name" value="SUBTILASE_SER"/>
    <property type="match status" value="1"/>
</dbReference>
<dbReference type="PANTHER" id="PTHR42884">
    <property type="entry name" value="PROPROTEIN CONVERTASE SUBTILISIN/KEXIN-RELATED"/>
    <property type="match status" value="1"/>
</dbReference>
<dbReference type="GO" id="GO:0005802">
    <property type="term" value="C:trans-Golgi network"/>
    <property type="evidence" value="ECO:0007669"/>
    <property type="project" value="TreeGrafter"/>
</dbReference>
<comment type="caution">
    <text evidence="7">The sequence shown here is derived from an EMBL/GenBank/DDBJ whole genome shotgun (WGS) entry which is preliminary data.</text>
</comment>
<dbReference type="PROSITE" id="PS51829">
    <property type="entry name" value="P_HOMO_B"/>
    <property type="match status" value="1"/>
</dbReference>
<dbReference type="InterPro" id="IPR000209">
    <property type="entry name" value="Peptidase_S8/S53_dom"/>
</dbReference>
<dbReference type="Pfam" id="PF01483">
    <property type="entry name" value="P_proprotein"/>
    <property type="match status" value="1"/>
</dbReference>
<dbReference type="PROSITE" id="PS51892">
    <property type="entry name" value="SUBTILASE"/>
    <property type="match status" value="1"/>
</dbReference>
<dbReference type="GO" id="GO:0004252">
    <property type="term" value="F:serine-type endopeptidase activity"/>
    <property type="evidence" value="ECO:0007669"/>
    <property type="project" value="InterPro"/>
</dbReference>
<protein>
    <submittedName>
        <fullName evidence="7">Proprotein convertase subtilisin/kexin type 7</fullName>
    </submittedName>
</protein>
<sequence length="371" mass="41007">MLAVTFSSGSRQLRSIVTSDWSLQSGTGCTDGHTGTSAAAPLAAGMVALMLQVRPCLSWRDVQHIITYTAIQHDTQADWGTNGAGFHHSHKYGFGLLNAWRLVNAAKVWEFVPFLVSYQSPDLKANAVIPAYPKSLTLTWNVTSFDLRQSGMQTLEHVSVTVTLTHSRRGHVETVLICPSGMTSLIGAKRILDVDPTGFTDWTFSTVRCWGETAEGQYILKITDYRESTPSLGTLKYWKLTLYGSSMSHQQVKERQRVVEDAMSGQYLNNAYALPCPPGIDVPAEIVSPFTSNSLKSLLLLGCFAFFWSLYYTLEVILTHVDWRGCRAAMRGRNRGLQARSSALADSEVVDIQPEMDMESKVPLIAGDEKT</sequence>
<evidence type="ECO:0000313" key="7">
    <source>
        <dbReference type="EMBL" id="KAA0702468.1"/>
    </source>
</evidence>
<comment type="similarity">
    <text evidence="5">Belongs to the peptidase S8 family.</text>
</comment>
<gene>
    <name evidence="7" type="ORF">E1301_Tti019008</name>
</gene>
<feature type="domain" description="P/Homo B" evidence="6">
    <location>
        <begin position="111"/>
        <end position="248"/>
    </location>
</feature>
<dbReference type="Gene3D" id="2.60.120.260">
    <property type="entry name" value="Galactose-binding domain-like"/>
    <property type="match status" value="1"/>
</dbReference>
<evidence type="ECO:0000256" key="3">
    <source>
        <dbReference type="ARBA" id="ARBA00022801"/>
    </source>
</evidence>
<dbReference type="PANTHER" id="PTHR42884:SF28">
    <property type="entry name" value="PROPROTEIN CONVERTASE SUBTILISIN_KEXIN TYPE 7"/>
    <property type="match status" value="1"/>
</dbReference>
<reference evidence="7 8" key="1">
    <citation type="journal article" date="2019" name="Mol. Ecol. Resour.">
        <title>Chromosome-level genome assembly of Triplophysa tibetana, a fish adapted to the harsh high-altitude environment of the Tibetan Plateau.</title>
        <authorList>
            <person name="Yang X."/>
            <person name="Liu H."/>
            <person name="Ma Z."/>
            <person name="Zou Y."/>
            <person name="Zou M."/>
            <person name="Mao Y."/>
            <person name="Li X."/>
            <person name="Wang H."/>
            <person name="Chen T."/>
            <person name="Wang W."/>
            <person name="Yang R."/>
        </authorList>
    </citation>
    <scope>NUCLEOTIDE SEQUENCE [LARGE SCALE GENOMIC DNA]</scope>
    <source>
        <strain evidence="7">TTIB1903HZAU</strain>
        <tissue evidence="7">Muscle</tissue>
    </source>
</reference>
<proteinExistence type="inferred from homology"/>
<dbReference type="EMBL" id="SOYY01000025">
    <property type="protein sequence ID" value="KAA0702468.1"/>
    <property type="molecule type" value="Genomic_DNA"/>
</dbReference>
<evidence type="ECO:0000256" key="4">
    <source>
        <dbReference type="ARBA" id="ARBA00022825"/>
    </source>
</evidence>
<dbReference type="InterPro" id="IPR023828">
    <property type="entry name" value="Peptidase_S8_Ser-AS"/>
</dbReference>
<keyword evidence="2" id="KW-0165">Cleavage on pair of basic residues</keyword>
<keyword evidence="3" id="KW-0378">Hydrolase</keyword>
<evidence type="ECO:0000256" key="5">
    <source>
        <dbReference type="PROSITE-ProRule" id="PRU01240"/>
    </source>
</evidence>
<accession>A0A5A9MZY6</accession>
<dbReference type="Gene3D" id="3.40.50.200">
    <property type="entry name" value="Peptidase S8/S53 domain"/>
    <property type="match status" value="1"/>
</dbReference>
<name>A0A5A9MZY6_9TELE</name>
<evidence type="ECO:0000259" key="6">
    <source>
        <dbReference type="PROSITE" id="PS51829"/>
    </source>
</evidence>
<evidence type="ECO:0000313" key="8">
    <source>
        <dbReference type="Proteomes" id="UP000324632"/>
    </source>
</evidence>
<keyword evidence="4" id="KW-0720">Serine protease</keyword>
<dbReference type="SUPFAM" id="SSF52743">
    <property type="entry name" value="Subtilisin-like"/>
    <property type="match status" value="1"/>
</dbReference>
<keyword evidence="8" id="KW-1185">Reference proteome</keyword>
<dbReference type="Proteomes" id="UP000324632">
    <property type="component" value="Chromosome 25"/>
</dbReference>